<evidence type="ECO:0000256" key="1">
    <source>
        <dbReference type="SAM" id="MobiDB-lite"/>
    </source>
</evidence>
<feature type="compositionally biased region" description="Basic and acidic residues" evidence="1">
    <location>
        <begin position="52"/>
        <end position="66"/>
    </location>
</feature>
<dbReference type="AlphaFoldDB" id="A0A397SXL0"/>
<dbReference type="Proteomes" id="UP000265703">
    <property type="component" value="Unassembled WGS sequence"/>
</dbReference>
<keyword evidence="3" id="KW-1185">Reference proteome</keyword>
<dbReference type="EMBL" id="QKYT01000221">
    <property type="protein sequence ID" value="RIA89396.1"/>
    <property type="molecule type" value="Genomic_DNA"/>
</dbReference>
<proteinExistence type="predicted"/>
<comment type="caution">
    <text evidence="2">The sequence shown here is derived from an EMBL/GenBank/DDBJ whole genome shotgun (WGS) entry which is preliminary data.</text>
</comment>
<name>A0A397SXL0_9GLOM</name>
<sequence>MERERLTELGYPWYSTLAQNEGIEEEKKLYSSQLESRNDTSSSSSKSTSSTYKEEETDRDEIQFDEPERAELASNIFKEDDDINTFFQTSSSRKLAKTGNKDEAVKMNKWREYKPCKCRQEKCTKNFAKTKEDVTYGRFYYKEGWKWRK</sequence>
<accession>A0A397SXL0</accession>
<evidence type="ECO:0000313" key="3">
    <source>
        <dbReference type="Proteomes" id="UP000265703"/>
    </source>
</evidence>
<reference evidence="2 3" key="1">
    <citation type="submission" date="2018-06" db="EMBL/GenBank/DDBJ databases">
        <title>Comparative genomics reveals the genomic features of Rhizophagus irregularis, R. cerebriforme, R. diaphanum and Gigaspora rosea, and their symbiotic lifestyle signature.</title>
        <authorList>
            <person name="Morin E."/>
            <person name="San Clemente H."/>
            <person name="Chen E.C.H."/>
            <person name="De La Providencia I."/>
            <person name="Hainaut M."/>
            <person name="Kuo A."/>
            <person name="Kohler A."/>
            <person name="Murat C."/>
            <person name="Tang N."/>
            <person name="Roy S."/>
            <person name="Loubradou J."/>
            <person name="Henrissat B."/>
            <person name="Grigoriev I.V."/>
            <person name="Corradi N."/>
            <person name="Roux C."/>
            <person name="Martin F.M."/>
        </authorList>
    </citation>
    <scope>NUCLEOTIDE SEQUENCE [LARGE SCALE GENOMIC DNA]</scope>
    <source>
        <strain evidence="2 3">DAOM 227022</strain>
    </source>
</reference>
<feature type="region of interest" description="Disordered" evidence="1">
    <location>
        <begin position="27"/>
        <end position="66"/>
    </location>
</feature>
<protein>
    <submittedName>
        <fullName evidence="2">Uncharacterized protein</fullName>
    </submittedName>
</protein>
<organism evidence="2 3">
    <name type="scientific">Glomus cerebriforme</name>
    <dbReference type="NCBI Taxonomy" id="658196"/>
    <lineage>
        <taxon>Eukaryota</taxon>
        <taxon>Fungi</taxon>
        <taxon>Fungi incertae sedis</taxon>
        <taxon>Mucoromycota</taxon>
        <taxon>Glomeromycotina</taxon>
        <taxon>Glomeromycetes</taxon>
        <taxon>Glomerales</taxon>
        <taxon>Glomeraceae</taxon>
        <taxon>Glomus</taxon>
    </lineage>
</organism>
<feature type="compositionally biased region" description="Low complexity" evidence="1">
    <location>
        <begin position="40"/>
        <end position="51"/>
    </location>
</feature>
<gene>
    <name evidence="2" type="ORF">C1645_738679</name>
</gene>
<evidence type="ECO:0000313" key="2">
    <source>
        <dbReference type="EMBL" id="RIA89396.1"/>
    </source>
</evidence>